<protein>
    <submittedName>
        <fullName evidence="2">Flavoprotein norVW and fprA</fullName>
        <ecNumber evidence="2">1.-.-.-</ecNumber>
    </submittedName>
</protein>
<dbReference type="SUPFAM" id="SSF52218">
    <property type="entry name" value="Flavoproteins"/>
    <property type="match status" value="1"/>
</dbReference>
<evidence type="ECO:0000259" key="1">
    <source>
        <dbReference type="PROSITE" id="PS50902"/>
    </source>
</evidence>
<dbReference type="InterPro" id="IPR029039">
    <property type="entry name" value="Flavoprotein-like_sf"/>
</dbReference>
<dbReference type="PANTHER" id="PTHR43717:SF1">
    <property type="entry name" value="ANAEROBIC NITRIC OXIDE REDUCTASE FLAVORUBREDOXIN"/>
    <property type="match status" value="1"/>
</dbReference>
<dbReference type="Proteomes" id="UP000034954">
    <property type="component" value="Unassembled WGS sequence"/>
</dbReference>
<dbReference type="GO" id="GO:0010181">
    <property type="term" value="F:FMN binding"/>
    <property type="evidence" value="ECO:0007669"/>
    <property type="project" value="InterPro"/>
</dbReference>
<keyword evidence="2" id="KW-0560">Oxidoreductase</keyword>
<gene>
    <name evidence="2" type="primary">fprA</name>
    <name evidence="2" type="ORF">BROFUL_01427</name>
</gene>
<reference evidence="2 3" key="1">
    <citation type="journal article" date="2013" name="BMC Microbiol.">
        <title>Identification of the type II cytochrome c maturation pathway in anammox bacteria by comparative genomics.</title>
        <authorList>
            <person name="Ferousi C."/>
            <person name="Speth D.R."/>
            <person name="Reimann J."/>
            <person name="Op den Camp H.J."/>
            <person name="Allen J.W."/>
            <person name="Keltjens J.T."/>
            <person name="Jetten M.S."/>
        </authorList>
    </citation>
    <scope>NUCLEOTIDE SEQUENCE [LARGE SCALE GENOMIC DNA]</scope>
    <source>
        <strain evidence="2">RU1</strain>
    </source>
</reference>
<dbReference type="PROSITE" id="PS50902">
    <property type="entry name" value="FLAVODOXIN_LIKE"/>
    <property type="match status" value="1"/>
</dbReference>
<dbReference type="GO" id="GO:0016491">
    <property type="term" value="F:oxidoreductase activity"/>
    <property type="evidence" value="ECO:0007669"/>
    <property type="project" value="UniProtKB-KW"/>
</dbReference>
<dbReference type="AlphaFoldDB" id="A0A0M2UUZ4"/>
<dbReference type="Gene3D" id="3.40.50.360">
    <property type="match status" value="1"/>
</dbReference>
<evidence type="ECO:0000313" key="2">
    <source>
        <dbReference type="EMBL" id="KKO19868.1"/>
    </source>
</evidence>
<accession>A0A0M2UUZ4</accession>
<dbReference type="EC" id="1.-.-.-" evidence="2"/>
<dbReference type="InterPro" id="IPR008254">
    <property type="entry name" value="Flavodoxin/NO_synth"/>
</dbReference>
<proteinExistence type="predicted"/>
<feature type="domain" description="Flavodoxin-like" evidence="1">
    <location>
        <begin position="4"/>
        <end position="146"/>
    </location>
</feature>
<evidence type="ECO:0000313" key="3">
    <source>
        <dbReference type="Proteomes" id="UP000034954"/>
    </source>
</evidence>
<organism evidence="2 3">
    <name type="scientific">Candidatus Brocadia fulgida</name>
    <dbReference type="NCBI Taxonomy" id="380242"/>
    <lineage>
        <taxon>Bacteria</taxon>
        <taxon>Pseudomonadati</taxon>
        <taxon>Planctomycetota</taxon>
        <taxon>Candidatus Brocadiia</taxon>
        <taxon>Candidatus Brocadiales</taxon>
        <taxon>Candidatus Brocadiaceae</taxon>
        <taxon>Candidatus Brocadia</taxon>
    </lineage>
</organism>
<comment type="caution">
    <text evidence="2">The sequence shown here is derived from an EMBL/GenBank/DDBJ whole genome shotgun (WGS) entry which is preliminary data.</text>
</comment>
<name>A0A0M2UUZ4_9BACT</name>
<dbReference type="PANTHER" id="PTHR43717">
    <property type="entry name" value="ANAEROBIC NITRIC OXIDE REDUCTASE FLAVORUBREDOXIN"/>
    <property type="match status" value="1"/>
</dbReference>
<sequence>MKKALIGYYSRTGKTEKMAEYLAEGVRFSGNDVEMKKISEIKTEKDLQGFDGYLFGCPTYHKDMTENFKTFLFLAQKVKLEGKLGGAFGPHTHSGEAPKIIFDTMEFVYQMKMTNLGALILKENIVETTEGMRACQTYGRDFGKRL</sequence>
<dbReference type="EMBL" id="LAQJ01000146">
    <property type="protein sequence ID" value="KKO19868.1"/>
    <property type="molecule type" value="Genomic_DNA"/>
</dbReference>
<keyword evidence="3" id="KW-1185">Reference proteome</keyword>
<dbReference type="Pfam" id="PF00258">
    <property type="entry name" value="Flavodoxin_1"/>
    <property type="match status" value="1"/>
</dbReference>